<dbReference type="EMBL" id="KZ679006">
    <property type="protein sequence ID" value="PSS27819.1"/>
    <property type="molecule type" value="Genomic_DNA"/>
</dbReference>
<protein>
    <submittedName>
        <fullName evidence="2">Uncharacterized protein</fullName>
    </submittedName>
</protein>
<keyword evidence="3" id="KW-1185">Reference proteome</keyword>
<evidence type="ECO:0000313" key="3">
    <source>
        <dbReference type="Proteomes" id="UP000241818"/>
    </source>
</evidence>
<dbReference type="InParanoid" id="A0A2T3BEK4"/>
<dbReference type="AlphaFoldDB" id="A0A2T3BEK4"/>
<dbReference type="RefSeq" id="XP_024725344.1">
    <property type="nucleotide sequence ID" value="XM_024865469.1"/>
</dbReference>
<gene>
    <name evidence="2" type="ORF">M430DRAFT_269072</name>
</gene>
<evidence type="ECO:0000313" key="2">
    <source>
        <dbReference type="EMBL" id="PSS27819.1"/>
    </source>
</evidence>
<accession>A0A2T3BEK4</accession>
<dbReference type="Proteomes" id="UP000241818">
    <property type="component" value="Unassembled WGS sequence"/>
</dbReference>
<dbReference type="GeneID" id="36573550"/>
<proteinExistence type="predicted"/>
<evidence type="ECO:0000256" key="1">
    <source>
        <dbReference type="SAM" id="MobiDB-lite"/>
    </source>
</evidence>
<name>A0A2T3BEK4_AMORE</name>
<feature type="compositionally biased region" description="Basic and acidic residues" evidence="1">
    <location>
        <begin position="147"/>
        <end position="164"/>
    </location>
</feature>
<reference evidence="2 3" key="1">
    <citation type="journal article" date="2018" name="New Phytol.">
        <title>Comparative genomics and transcriptomics depict ericoid mycorrhizal fungi as versatile saprotrophs and plant mutualists.</title>
        <authorList>
            <person name="Martino E."/>
            <person name="Morin E."/>
            <person name="Grelet G.A."/>
            <person name="Kuo A."/>
            <person name="Kohler A."/>
            <person name="Daghino S."/>
            <person name="Barry K.W."/>
            <person name="Cichocki N."/>
            <person name="Clum A."/>
            <person name="Dockter R.B."/>
            <person name="Hainaut M."/>
            <person name="Kuo R.C."/>
            <person name="LaButti K."/>
            <person name="Lindahl B.D."/>
            <person name="Lindquist E.A."/>
            <person name="Lipzen A."/>
            <person name="Khouja H.R."/>
            <person name="Magnuson J."/>
            <person name="Murat C."/>
            <person name="Ohm R.A."/>
            <person name="Singer S.W."/>
            <person name="Spatafora J.W."/>
            <person name="Wang M."/>
            <person name="Veneault-Fourrey C."/>
            <person name="Henrissat B."/>
            <person name="Grigoriev I.V."/>
            <person name="Martin F.M."/>
            <person name="Perotto S."/>
        </authorList>
    </citation>
    <scope>NUCLEOTIDE SEQUENCE [LARGE SCALE GENOMIC DNA]</scope>
    <source>
        <strain evidence="2 3">ATCC 22711</strain>
    </source>
</reference>
<sequence>MYGMACEANHGGAGEGGSSLREMPVRSSSTETLFLAFAREAEKLYRNSVGLGGGGNLGLALLMDAHEPRDSFLLHRFHRHREERASTSAGSIPHHALLQIVLLRVLNRPSTALCIPSGAGEAAITSFDAQSAHQRRGRRGASTPGKGEGEQKIGKKKTEERAES</sequence>
<feature type="region of interest" description="Disordered" evidence="1">
    <location>
        <begin position="126"/>
        <end position="164"/>
    </location>
</feature>
<organism evidence="2 3">
    <name type="scientific">Amorphotheca resinae ATCC 22711</name>
    <dbReference type="NCBI Taxonomy" id="857342"/>
    <lineage>
        <taxon>Eukaryota</taxon>
        <taxon>Fungi</taxon>
        <taxon>Dikarya</taxon>
        <taxon>Ascomycota</taxon>
        <taxon>Pezizomycotina</taxon>
        <taxon>Leotiomycetes</taxon>
        <taxon>Helotiales</taxon>
        <taxon>Amorphothecaceae</taxon>
        <taxon>Amorphotheca</taxon>
    </lineage>
</organism>